<dbReference type="Proteomes" id="UP000231503">
    <property type="component" value="Unassembled WGS sequence"/>
</dbReference>
<keyword evidence="6" id="KW-0472">Membrane</keyword>
<dbReference type="EC" id="2.7.7.85" evidence="6"/>
<dbReference type="InterPro" id="IPR034701">
    <property type="entry name" value="CdaA"/>
</dbReference>
<keyword evidence="6" id="KW-1003">Cell membrane</keyword>
<organism evidence="8 9">
    <name type="scientific">Candidatus Niyogibacteria bacterium CG10_big_fil_rev_8_21_14_0_10_46_36</name>
    <dbReference type="NCBI Taxonomy" id="1974726"/>
    <lineage>
        <taxon>Bacteria</taxon>
        <taxon>Candidatus Niyogiibacteriota</taxon>
    </lineage>
</organism>
<evidence type="ECO:0000313" key="9">
    <source>
        <dbReference type="Proteomes" id="UP000231503"/>
    </source>
</evidence>
<feature type="transmembrane region" description="Helical" evidence="6">
    <location>
        <begin position="66"/>
        <end position="82"/>
    </location>
</feature>
<gene>
    <name evidence="6" type="primary">dacA</name>
    <name evidence="8" type="ORF">COU47_00540</name>
</gene>
<dbReference type="InterPro" id="IPR050338">
    <property type="entry name" value="DisA"/>
</dbReference>
<evidence type="ECO:0000256" key="4">
    <source>
        <dbReference type="ARBA" id="ARBA00022741"/>
    </source>
</evidence>
<feature type="transmembrane region" description="Helical" evidence="6">
    <location>
        <begin position="40"/>
        <end position="59"/>
    </location>
</feature>
<evidence type="ECO:0000256" key="2">
    <source>
        <dbReference type="ARBA" id="ARBA00022679"/>
    </source>
</evidence>
<dbReference type="Gene3D" id="2.170.120.40">
    <property type="entry name" value="YbbR-like domain"/>
    <property type="match status" value="1"/>
</dbReference>
<protein>
    <recommendedName>
        <fullName evidence="6">Diadenylate cyclase</fullName>
        <shortName evidence="6">DAC</shortName>
        <ecNumber evidence="6">2.7.7.85</ecNumber>
    </recommendedName>
    <alternativeName>
        <fullName evidence="6">Cyclic-di-AMP synthase</fullName>
        <shortName evidence="6">c-di-AMP synthase</shortName>
    </alternativeName>
</protein>
<keyword evidence="2 6" id="KW-0808">Transferase</keyword>
<keyword evidence="6" id="KW-0812">Transmembrane</keyword>
<dbReference type="Pfam" id="PF19293">
    <property type="entry name" value="CdaA_N"/>
    <property type="match status" value="1"/>
</dbReference>
<accession>A0A2H0TEC5</accession>
<dbReference type="GO" id="GO:0004016">
    <property type="term" value="F:adenylate cyclase activity"/>
    <property type="evidence" value="ECO:0007669"/>
    <property type="project" value="UniProtKB-UniRule"/>
</dbReference>
<dbReference type="HAMAP" id="MF_01499">
    <property type="entry name" value="DacA"/>
    <property type="match status" value="1"/>
</dbReference>
<dbReference type="InterPro" id="IPR045585">
    <property type="entry name" value="CdaA_N"/>
</dbReference>
<feature type="transmembrane region" description="Helical" evidence="6">
    <location>
        <begin position="88"/>
        <end position="109"/>
    </location>
</feature>
<dbReference type="Pfam" id="PF02457">
    <property type="entry name" value="DAC"/>
    <property type="match status" value="1"/>
</dbReference>
<dbReference type="GO" id="GO:0005524">
    <property type="term" value="F:ATP binding"/>
    <property type="evidence" value="ECO:0007669"/>
    <property type="project" value="UniProtKB-UniRule"/>
</dbReference>
<keyword evidence="5 6" id="KW-0067">ATP-binding</keyword>
<dbReference type="PANTHER" id="PTHR34185">
    <property type="entry name" value="DIADENYLATE CYCLASE"/>
    <property type="match status" value="1"/>
</dbReference>
<feature type="transmembrane region" description="Helical" evidence="6">
    <location>
        <begin position="302"/>
        <end position="320"/>
    </location>
</feature>
<evidence type="ECO:0000256" key="3">
    <source>
        <dbReference type="ARBA" id="ARBA00022695"/>
    </source>
</evidence>
<dbReference type="InterPro" id="IPR036888">
    <property type="entry name" value="DNA_integrity_DisA_N_sf"/>
</dbReference>
<comment type="caution">
    <text evidence="6">Lacks conserved residue(s) required for the propagation of feature annotation.</text>
</comment>
<comment type="caution">
    <text evidence="8">The sequence shown here is derived from an EMBL/GenBank/DDBJ whole genome shotgun (WGS) entry which is preliminary data.</text>
</comment>
<evidence type="ECO:0000256" key="1">
    <source>
        <dbReference type="ARBA" id="ARBA00000877"/>
    </source>
</evidence>
<comment type="subunit">
    <text evidence="6">Probably a homodimer.</text>
</comment>
<reference evidence="9" key="1">
    <citation type="submission" date="2017-09" db="EMBL/GenBank/DDBJ databases">
        <title>Depth-based differentiation of microbial function through sediment-hosted aquifers and enrichment of novel symbionts in the deep terrestrial subsurface.</title>
        <authorList>
            <person name="Probst A.J."/>
            <person name="Ladd B."/>
            <person name="Jarett J.K."/>
            <person name="Geller-Mcgrath D.E."/>
            <person name="Sieber C.M.K."/>
            <person name="Emerson J.B."/>
            <person name="Anantharaman K."/>
            <person name="Thomas B.C."/>
            <person name="Malmstrom R."/>
            <person name="Stieglmeier M."/>
            <person name="Klingl A."/>
            <person name="Woyke T."/>
            <person name="Ryan C.M."/>
            <person name="Banfield J.F."/>
        </authorList>
    </citation>
    <scope>NUCLEOTIDE SEQUENCE [LARGE SCALE GENOMIC DNA]</scope>
</reference>
<dbReference type="PROSITE" id="PS51794">
    <property type="entry name" value="DAC"/>
    <property type="match status" value="1"/>
</dbReference>
<dbReference type="SUPFAM" id="SSF143597">
    <property type="entry name" value="YojJ-like"/>
    <property type="match status" value="1"/>
</dbReference>
<name>A0A2H0TEC5_9BACT</name>
<comment type="catalytic activity">
    <reaction evidence="1 6">
        <text>2 ATP = 3',3'-c-di-AMP + 2 diphosphate</text>
        <dbReference type="Rhea" id="RHEA:35655"/>
        <dbReference type="ChEBI" id="CHEBI:30616"/>
        <dbReference type="ChEBI" id="CHEBI:33019"/>
        <dbReference type="ChEBI" id="CHEBI:71500"/>
        <dbReference type="EC" id="2.7.7.85"/>
    </reaction>
</comment>
<feature type="domain" description="DAC" evidence="7">
    <location>
        <begin position="110"/>
        <end position="272"/>
    </location>
</feature>
<proteinExistence type="inferred from homology"/>
<evidence type="ECO:0000256" key="5">
    <source>
        <dbReference type="ARBA" id="ARBA00022840"/>
    </source>
</evidence>
<keyword evidence="3 6" id="KW-0548">Nucleotidyltransferase</keyword>
<evidence type="ECO:0000259" key="7">
    <source>
        <dbReference type="PROSITE" id="PS51794"/>
    </source>
</evidence>
<keyword evidence="4 6" id="KW-0547">Nucleotide-binding</keyword>
<dbReference type="Gene3D" id="3.40.1700.10">
    <property type="entry name" value="DNA integrity scanning protein, DisA, N-terminal domain"/>
    <property type="match status" value="1"/>
</dbReference>
<dbReference type="GO" id="GO:0106408">
    <property type="term" value="F:diadenylate cyclase activity"/>
    <property type="evidence" value="ECO:0007669"/>
    <property type="project" value="UniProtKB-EC"/>
</dbReference>
<evidence type="ECO:0000256" key="6">
    <source>
        <dbReference type="HAMAP-Rule" id="MF_01499"/>
    </source>
</evidence>
<dbReference type="PANTHER" id="PTHR34185:SF1">
    <property type="entry name" value="DIADENYLATE CYCLASE"/>
    <property type="match status" value="1"/>
</dbReference>
<comment type="similarity">
    <text evidence="6">Belongs to the adenylate cyclase family. DacA/CdaA subfamily.</text>
</comment>
<keyword evidence="6" id="KW-1133">Transmembrane helix</keyword>
<evidence type="ECO:0000313" key="8">
    <source>
        <dbReference type="EMBL" id="PIR69908.1"/>
    </source>
</evidence>
<comment type="function">
    <text evidence="6">Catalyzes the condensation of 2 ATP molecules into cyclic di-AMP (c-di-AMP), a second messenger used to regulate differing processes in different bacteria.</text>
</comment>
<sequence>MGESVKSGFFLFQAFCYDTYMQELLATLYSIDGFFSNVRIVDVFDVLIIALFLYIIIILFKRTHSWPILAGIGILVIIYSLAQAFHLYLTSLVLQSFFAVFIVVLVIIFNQELRRFFEFISFWNTRQFKLKQETSIFPFDVNEILQAVAKLAKEKRGALIVFPGNENIERFLDGGKRIDGLISEELLESIFDPHSIGHDGAVIISKNRIARLGAHLPLSSNFKQIGKRGTRHSAALGIAEHTDALAVSVSEERGTISVAHNGKLKELGSVEELESSLKKFYKDMAQGPVGSMWTDFIKHNSYLKLLAVGSALVIWFFFSFQAETVQRSFSLPIVYRNLPERLFIQESEPREVTVTFVSRGQLAFERIDERLIEIAVDAKNFSEGRNVIVLSEDMIIHPASFSVVEVVPSQITVQVKKFNSFDVSVRTDTQGTVASGYRISSITITPDRVGVLVPEGIVPPEFIITQPISVDGLDATKTFSSRLILPANMRFRDNVSPTVSVKVTLVKR</sequence>
<dbReference type="AlphaFoldDB" id="A0A2H0TEC5"/>
<dbReference type="GO" id="GO:0006171">
    <property type="term" value="P:cAMP biosynthetic process"/>
    <property type="evidence" value="ECO:0007669"/>
    <property type="project" value="InterPro"/>
</dbReference>
<dbReference type="EMBL" id="PFCO01000001">
    <property type="protein sequence ID" value="PIR69908.1"/>
    <property type="molecule type" value="Genomic_DNA"/>
</dbReference>
<dbReference type="InterPro" id="IPR003390">
    <property type="entry name" value="DNA_integrity_scan_DisA_N"/>
</dbReference>
<dbReference type="Gene3D" id="2.170.120.30">
    <property type="match status" value="1"/>
</dbReference>